<dbReference type="EMBL" id="MHTL01000009">
    <property type="protein sequence ID" value="OHA60783.1"/>
    <property type="molecule type" value="Genomic_DNA"/>
</dbReference>
<organism evidence="1 2">
    <name type="scientific">Candidatus Vogelbacteria bacterium RIFOXYD1_FULL_51_18</name>
    <dbReference type="NCBI Taxonomy" id="1802440"/>
    <lineage>
        <taxon>Bacteria</taxon>
        <taxon>Candidatus Vogeliibacteriota</taxon>
    </lineage>
</organism>
<proteinExistence type="predicted"/>
<dbReference type="AlphaFoldDB" id="A0A1G2QK53"/>
<name>A0A1G2QK53_9BACT</name>
<dbReference type="Proteomes" id="UP000177090">
    <property type="component" value="Unassembled WGS sequence"/>
</dbReference>
<evidence type="ECO:0000313" key="1">
    <source>
        <dbReference type="EMBL" id="OHA60783.1"/>
    </source>
</evidence>
<dbReference type="STRING" id="1802440.A2569_03380"/>
<evidence type="ECO:0000313" key="2">
    <source>
        <dbReference type="Proteomes" id="UP000177090"/>
    </source>
</evidence>
<protein>
    <submittedName>
        <fullName evidence="1">Uncharacterized protein</fullName>
    </submittedName>
</protein>
<comment type="caution">
    <text evidence="1">The sequence shown here is derived from an EMBL/GenBank/DDBJ whole genome shotgun (WGS) entry which is preliminary data.</text>
</comment>
<sequence length="73" mass="8416">MMTADDLFKQKVQSYGFERKIYHATCTELMVFIHEGATPLYFNRDNGDGTYSHTVRFHGKHFTANTAQRLSAL</sequence>
<accession>A0A1G2QK53</accession>
<gene>
    <name evidence="1" type="ORF">A2569_03380</name>
</gene>
<reference evidence="1 2" key="1">
    <citation type="journal article" date="2016" name="Nat. Commun.">
        <title>Thousands of microbial genomes shed light on interconnected biogeochemical processes in an aquifer system.</title>
        <authorList>
            <person name="Anantharaman K."/>
            <person name="Brown C.T."/>
            <person name="Hug L.A."/>
            <person name="Sharon I."/>
            <person name="Castelle C.J."/>
            <person name="Probst A.J."/>
            <person name="Thomas B.C."/>
            <person name="Singh A."/>
            <person name="Wilkins M.J."/>
            <person name="Karaoz U."/>
            <person name="Brodie E.L."/>
            <person name="Williams K.H."/>
            <person name="Hubbard S.S."/>
            <person name="Banfield J.F."/>
        </authorList>
    </citation>
    <scope>NUCLEOTIDE SEQUENCE [LARGE SCALE GENOMIC DNA]</scope>
</reference>